<gene>
    <name evidence="2" type="ORF">K2173_001249</name>
</gene>
<evidence type="ECO:0000313" key="3">
    <source>
        <dbReference type="Proteomes" id="UP001159364"/>
    </source>
</evidence>
<dbReference type="Pfam" id="PF23156">
    <property type="entry name" value="DUF7054"/>
    <property type="match status" value="1"/>
</dbReference>
<proteinExistence type="predicted"/>
<dbReference type="InterPro" id="IPR040358">
    <property type="entry name" value="At4g22758-like"/>
</dbReference>
<keyword evidence="3" id="KW-1185">Reference proteome</keyword>
<dbReference type="Proteomes" id="UP001159364">
    <property type="component" value="Linkage Group LG06"/>
</dbReference>
<dbReference type="PANTHER" id="PTHR33270:SF5">
    <property type="entry name" value="GB|AAC00605.1"/>
    <property type="match status" value="1"/>
</dbReference>
<feature type="domain" description="DUF7054" evidence="1">
    <location>
        <begin position="25"/>
        <end position="108"/>
    </location>
</feature>
<sequence>MPQVNTLVLSRKMMFQKQKKQGTGKRNRFLITVNVVGSAGPLRFVVKEDDPVAGVIESALKAYARGGRVPVLGSDVKNFMLYCANGTSEALSPQEAIGSRGARNFVLCKKQLQPQMTEGRSELMRRKASGWKAWLSKSFSFSR</sequence>
<evidence type="ECO:0000259" key="1">
    <source>
        <dbReference type="Pfam" id="PF23156"/>
    </source>
</evidence>
<name>A0AAV8T4L1_9ROSI</name>
<protein>
    <recommendedName>
        <fullName evidence="1">DUF7054 domain-containing protein</fullName>
    </recommendedName>
</protein>
<reference evidence="2 3" key="1">
    <citation type="submission" date="2021-09" db="EMBL/GenBank/DDBJ databases">
        <title>Genomic insights and catalytic innovation underlie evolution of tropane alkaloids biosynthesis.</title>
        <authorList>
            <person name="Wang Y.-J."/>
            <person name="Tian T."/>
            <person name="Huang J.-P."/>
            <person name="Huang S.-X."/>
        </authorList>
    </citation>
    <scope>NUCLEOTIDE SEQUENCE [LARGE SCALE GENOMIC DNA]</scope>
    <source>
        <strain evidence="2">KIB-2018</strain>
        <tissue evidence="2">Leaf</tissue>
    </source>
</reference>
<evidence type="ECO:0000313" key="2">
    <source>
        <dbReference type="EMBL" id="KAJ8761193.1"/>
    </source>
</evidence>
<dbReference type="AlphaFoldDB" id="A0AAV8T4L1"/>
<dbReference type="PANTHER" id="PTHR33270">
    <property type="entry name" value="BNAC05G50380D PROTEIN"/>
    <property type="match status" value="1"/>
</dbReference>
<comment type="caution">
    <text evidence="2">The sequence shown here is derived from an EMBL/GenBank/DDBJ whole genome shotgun (WGS) entry which is preliminary data.</text>
</comment>
<dbReference type="InterPro" id="IPR055482">
    <property type="entry name" value="DUF7054"/>
</dbReference>
<accession>A0AAV8T4L1</accession>
<organism evidence="2 3">
    <name type="scientific">Erythroxylum novogranatense</name>
    <dbReference type="NCBI Taxonomy" id="1862640"/>
    <lineage>
        <taxon>Eukaryota</taxon>
        <taxon>Viridiplantae</taxon>
        <taxon>Streptophyta</taxon>
        <taxon>Embryophyta</taxon>
        <taxon>Tracheophyta</taxon>
        <taxon>Spermatophyta</taxon>
        <taxon>Magnoliopsida</taxon>
        <taxon>eudicotyledons</taxon>
        <taxon>Gunneridae</taxon>
        <taxon>Pentapetalae</taxon>
        <taxon>rosids</taxon>
        <taxon>fabids</taxon>
        <taxon>Malpighiales</taxon>
        <taxon>Erythroxylaceae</taxon>
        <taxon>Erythroxylum</taxon>
    </lineage>
</organism>
<dbReference type="EMBL" id="JAIWQS010000006">
    <property type="protein sequence ID" value="KAJ8761193.1"/>
    <property type="molecule type" value="Genomic_DNA"/>
</dbReference>